<name>A0ABZ1ZM97_STRAQ</name>
<organism evidence="2 3">
    <name type="scientific">Streptomyces anulatus</name>
    <name type="common">Streptomyces chrysomallus</name>
    <dbReference type="NCBI Taxonomy" id="1892"/>
    <lineage>
        <taxon>Bacteria</taxon>
        <taxon>Bacillati</taxon>
        <taxon>Actinomycetota</taxon>
        <taxon>Actinomycetes</taxon>
        <taxon>Kitasatosporales</taxon>
        <taxon>Streptomycetaceae</taxon>
        <taxon>Streptomyces</taxon>
    </lineage>
</organism>
<dbReference type="EMBL" id="CP109491">
    <property type="protein sequence ID" value="WUX38538.1"/>
    <property type="molecule type" value="Genomic_DNA"/>
</dbReference>
<evidence type="ECO:0000256" key="1">
    <source>
        <dbReference type="SAM" id="MobiDB-lite"/>
    </source>
</evidence>
<keyword evidence="3" id="KW-1185">Reference proteome</keyword>
<protein>
    <submittedName>
        <fullName evidence="2">Phage tail family protein</fullName>
    </submittedName>
</protein>
<gene>
    <name evidence="2" type="ORF">OG367_20850</name>
</gene>
<feature type="region of interest" description="Disordered" evidence="1">
    <location>
        <begin position="1"/>
        <end position="24"/>
    </location>
</feature>
<accession>A0ABZ1ZM97</accession>
<evidence type="ECO:0000313" key="3">
    <source>
        <dbReference type="Proteomes" id="UP001431926"/>
    </source>
</evidence>
<proteinExistence type="predicted"/>
<evidence type="ECO:0000313" key="2">
    <source>
        <dbReference type="EMBL" id="WUX38538.1"/>
    </source>
</evidence>
<dbReference type="Proteomes" id="UP001431926">
    <property type="component" value="Chromosome"/>
</dbReference>
<dbReference type="RefSeq" id="WP_329356974.1">
    <property type="nucleotide sequence ID" value="NZ_CP109490.1"/>
</dbReference>
<sequence>MPLITAPVQPPDPGTPGGGGTPIPLPGVGNATAWYTDPTGTVWPLSESGRGWFTLAEGVSGLGAAAYTLTSDAQPRGGARLRHVQPQSRTIIWPLYVYGADHLQFTERWRALATAFTRTLRRGRDKRRTPGVLTIARPDGTSRSVQVYYSAGFEGQGKRGSGIISDAVALALWCEDPYWEDAEPVTVHRQAGEMTDFLDPFPSVSSSQVLGETVVDNPGDAVVWPNWTITGPATLIRFTNETTGDSFALNPASVGHGPLAAGETVTVQTDPGRVRLQDGSPDGVNWSGALDWPEAVLWGLEPGENHVIFQLDGSGPQSAVDLTFHTRHETA</sequence>
<reference evidence="2" key="1">
    <citation type="submission" date="2022-10" db="EMBL/GenBank/DDBJ databases">
        <title>The complete genomes of actinobacterial strains from the NBC collection.</title>
        <authorList>
            <person name="Joergensen T.S."/>
            <person name="Alvarez Arevalo M."/>
            <person name="Sterndorff E.B."/>
            <person name="Faurdal D."/>
            <person name="Vuksanovic O."/>
            <person name="Mourched A.-S."/>
            <person name="Charusanti P."/>
            <person name="Shaw S."/>
            <person name="Blin K."/>
            <person name="Weber T."/>
        </authorList>
    </citation>
    <scope>NUCLEOTIDE SEQUENCE</scope>
    <source>
        <strain evidence="2">NBC_01436</strain>
    </source>
</reference>